<keyword evidence="2" id="KW-0540">Nuclease</keyword>
<dbReference type="InterPro" id="IPR051916">
    <property type="entry name" value="GPI-anchor_lipid_remodeler"/>
</dbReference>
<accession>A0A951ITF5</accession>
<protein>
    <submittedName>
        <fullName evidence="2">Endonuclease</fullName>
    </submittedName>
</protein>
<dbReference type="EMBL" id="RPHB01000002">
    <property type="protein sequence ID" value="MBW3467240.1"/>
    <property type="molecule type" value="Genomic_DNA"/>
</dbReference>
<keyword evidence="2" id="KW-0378">Hydrolase</keyword>
<dbReference type="Proteomes" id="UP000727490">
    <property type="component" value="Unassembled WGS sequence"/>
</dbReference>
<evidence type="ECO:0000259" key="1">
    <source>
        <dbReference type="Pfam" id="PF03372"/>
    </source>
</evidence>
<gene>
    <name evidence="2" type="ORF">EGN73_05370</name>
</gene>
<keyword evidence="2" id="KW-0255">Endonuclease</keyword>
<sequence>MLFAQGNLIRLMSYNIYHGENPYQLGSPNIEQISSLIKDIDPDFLALQEVDSMTQRTANFAGEKLDLTKTWAETTSMNGHFAKAIDFSEGGYGEAVLTKNKAKFESVSLPVPEGGEGRSMAVAHVDLDGGNRLAFAGTHLCHESPINRAAQVKTILEYFKDLDYPVIITGDFNFESDEGGYALMREYFQDAAVEVDNPENTYASENPKIRIDYFWVPKNSGIKVVSVQTIPVDYSDHLPLVMEIKMP</sequence>
<dbReference type="InterPro" id="IPR005135">
    <property type="entry name" value="Endo/exonuclease/phosphatase"/>
</dbReference>
<name>A0A951ITF5_9BACT</name>
<dbReference type="GO" id="GO:0004519">
    <property type="term" value="F:endonuclease activity"/>
    <property type="evidence" value="ECO:0007669"/>
    <property type="project" value="UniProtKB-KW"/>
</dbReference>
<dbReference type="Pfam" id="PF03372">
    <property type="entry name" value="Exo_endo_phos"/>
    <property type="match status" value="1"/>
</dbReference>
<organism evidence="2 3">
    <name type="scientific">Arthrospiribacter ruber</name>
    <dbReference type="NCBI Taxonomy" id="2487934"/>
    <lineage>
        <taxon>Bacteria</taxon>
        <taxon>Pseudomonadati</taxon>
        <taxon>Bacteroidota</taxon>
        <taxon>Cytophagia</taxon>
        <taxon>Cytophagales</taxon>
        <taxon>Cyclobacteriaceae</taxon>
        <taxon>Arthrospiribacter</taxon>
    </lineage>
</organism>
<feature type="domain" description="Endonuclease/exonuclease/phosphatase" evidence="1">
    <location>
        <begin position="12"/>
        <end position="237"/>
    </location>
</feature>
<dbReference type="PANTHER" id="PTHR14859:SF15">
    <property type="entry name" value="ENDONUCLEASE_EXONUCLEASE_PHOSPHATASE DOMAIN-CONTAINING PROTEIN"/>
    <property type="match status" value="1"/>
</dbReference>
<evidence type="ECO:0000313" key="2">
    <source>
        <dbReference type="EMBL" id="MBW3467240.1"/>
    </source>
</evidence>
<keyword evidence="3" id="KW-1185">Reference proteome</keyword>
<dbReference type="AlphaFoldDB" id="A0A951ITF5"/>
<evidence type="ECO:0000313" key="3">
    <source>
        <dbReference type="Proteomes" id="UP000727490"/>
    </source>
</evidence>
<dbReference type="PANTHER" id="PTHR14859">
    <property type="entry name" value="CALCOFLUOR WHITE HYPERSENSITIVE PROTEIN PRECURSOR"/>
    <property type="match status" value="1"/>
</dbReference>
<proteinExistence type="predicted"/>
<dbReference type="GO" id="GO:0006506">
    <property type="term" value="P:GPI anchor biosynthetic process"/>
    <property type="evidence" value="ECO:0007669"/>
    <property type="project" value="TreeGrafter"/>
</dbReference>
<comment type="caution">
    <text evidence="2">The sequence shown here is derived from an EMBL/GenBank/DDBJ whole genome shotgun (WGS) entry which is preliminary data.</text>
</comment>
<dbReference type="GO" id="GO:0016020">
    <property type="term" value="C:membrane"/>
    <property type="evidence" value="ECO:0007669"/>
    <property type="project" value="GOC"/>
</dbReference>
<reference evidence="2 3" key="1">
    <citation type="journal article" date="2020" name="Syst. Appl. Microbiol.">
        <title>Arthrospiribacter ruber gen. nov., sp. nov., a novel bacterium isolated from Arthrospira cultures.</title>
        <authorList>
            <person name="Waleron M."/>
            <person name="Misztak A."/>
            <person name="Waleron M.M."/>
            <person name="Furmaniak M."/>
            <person name="Mrozik A."/>
            <person name="Waleron K."/>
        </authorList>
    </citation>
    <scope>NUCLEOTIDE SEQUENCE [LARGE SCALE GENOMIC DNA]</scope>
    <source>
        <strain evidence="2 3">DPMB0001</strain>
    </source>
</reference>